<dbReference type="OrthoDB" id="440711at2759"/>
<dbReference type="AlphaFoldDB" id="A0A034WVU7"/>
<dbReference type="GeneID" id="105227293"/>
<dbReference type="OMA" id="KQRVYMH"/>
<dbReference type="Pfam" id="PF00650">
    <property type="entry name" value="CRAL_TRIO"/>
    <property type="match status" value="1"/>
</dbReference>
<dbReference type="SMART" id="SM00516">
    <property type="entry name" value="SEC14"/>
    <property type="match status" value="1"/>
</dbReference>
<dbReference type="EMBL" id="GAKP01000248">
    <property type="protein sequence ID" value="JAC58704.1"/>
    <property type="molecule type" value="Transcribed_RNA"/>
</dbReference>
<dbReference type="InterPro" id="IPR001251">
    <property type="entry name" value="CRAL-TRIO_dom"/>
</dbReference>
<dbReference type="SMART" id="SM01100">
    <property type="entry name" value="CRAL_TRIO_N"/>
    <property type="match status" value="1"/>
</dbReference>
<dbReference type="PROSITE" id="PS50191">
    <property type="entry name" value="CRAL_TRIO"/>
    <property type="match status" value="1"/>
</dbReference>
<protein>
    <submittedName>
        <fullName evidence="2 4">Alpha-tocopherol transfer protein</fullName>
    </submittedName>
</protein>
<sequence length="287" mass="33410">MPYVEIKHDLDLGPELPDEFKNIAAEQGECENTKLQVIDDFRKYISEHDGCKPHRTDDDYLQKFLRARFWHVESSYQLMVNYYQFREQNKSYFEKVRPLELRSLGDEDIISVTPYRDQNGHRILIYRFGAWKPGKISVDDIFRATIILLELGSLEPIAQVLGGVGIFDLKDLSFNHILHLSPSVAQKMIALLVTSMPVRTAALHIVNQNWVFNAAYNMFKPFLNSAMKERLFIHGSDMKSLHKHISSDHLPKRYGGVHDDYPYQLWLDKLIDNARIHTELGQLGYIF</sequence>
<evidence type="ECO:0000313" key="3">
    <source>
        <dbReference type="Proteomes" id="UP001652620"/>
    </source>
</evidence>
<reference evidence="3" key="3">
    <citation type="submission" date="2025-05" db="UniProtKB">
        <authorList>
            <consortium name="RefSeq"/>
        </authorList>
    </citation>
    <scope>NUCLEOTIDE SEQUENCE [LARGE SCALE GENOMIC DNA]</scope>
    <source>
        <strain evidence="4">Punador</strain>
    </source>
</reference>
<name>A0A034WVU7_BACDO</name>
<dbReference type="InterPro" id="IPR011074">
    <property type="entry name" value="CRAL/TRIO_N_dom"/>
</dbReference>
<accession>A0A034WVU7</accession>
<feature type="domain" description="CRAL-TRIO" evidence="1">
    <location>
        <begin position="97"/>
        <end position="262"/>
    </location>
</feature>
<dbReference type="PRINTS" id="PR00180">
    <property type="entry name" value="CRETINALDHBP"/>
</dbReference>
<reference evidence="2" key="1">
    <citation type="journal article" date="2014" name="BMC Genomics">
        <title>Characterizing the developmental transcriptome of the oriental fruit fly, Bactrocera dorsalis (Diptera: Tephritidae) through comparative genomic analysis with Drosophila melanogaster utilizing modENCODE datasets.</title>
        <authorList>
            <person name="Geib S.M."/>
            <person name="Calla B."/>
            <person name="Hall B."/>
            <person name="Hou S."/>
            <person name="Manoukis N.C."/>
        </authorList>
    </citation>
    <scope>NUCLEOTIDE SEQUENCE</scope>
    <source>
        <strain evidence="2">Punador</strain>
    </source>
</reference>
<dbReference type="PANTHER" id="PTHR10174:SF234">
    <property type="entry name" value="SD01558P"/>
    <property type="match status" value="1"/>
</dbReference>
<dbReference type="Proteomes" id="UP001652620">
    <property type="component" value="Chromosome 1"/>
</dbReference>
<organism evidence="2">
    <name type="scientific">Bactrocera dorsalis</name>
    <name type="common">Oriental fruit fly</name>
    <name type="synonym">Dacus dorsalis</name>
    <dbReference type="NCBI Taxonomy" id="27457"/>
    <lineage>
        <taxon>Eukaryota</taxon>
        <taxon>Metazoa</taxon>
        <taxon>Ecdysozoa</taxon>
        <taxon>Arthropoda</taxon>
        <taxon>Hexapoda</taxon>
        <taxon>Insecta</taxon>
        <taxon>Pterygota</taxon>
        <taxon>Neoptera</taxon>
        <taxon>Endopterygota</taxon>
        <taxon>Diptera</taxon>
        <taxon>Brachycera</taxon>
        <taxon>Muscomorpha</taxon>
        <taxon>Tephritoidea</taxon>
        <taxon>Tephritidae</taxon>
        <taxon>Bactrocera</taxon>
        <taxon>Bactrocera</taxon>
    </lineage>
</organism>
<dbReference type="RefSeq" id="XP_011204857.1">
    <property type="nucleotide sequence ID" value="XM_011206555.3"/>
</dbReference>
<dbReference type="InterPro" id="IPR036273">
    <property type="entry name" value="CRAL/TRIO_N_dom_sf"/>
</dbReference>
<dbReference type="SUPFAM" id="SSF52087">
    <property type="entry name" value="CRAL/TRIO domain"/>
    <property type="match status" value="1"/>
</dbReference>
<evidence type="ECO:0000313" key="4">
    <source>
        <dbReference type="RefSeq" id="XP_011204857.1"/>
    </source>
</evidence>
<dbReference type="CDD" id="cd00170">
    <property type="entry name" value="SEC14"/>
    <property type="match status" value="1"/>
</dbReference>
<reference evidence="4" key="2">
    <citation type="submission" date="2025-04" db="UniProtKB">
        <authorList>
            <consortium name="RefSeq"/>
        </authorList>
    </citation>
    <scope>IDENTIFICATION</scope>
    <source>
        <strain evidence="4">Punador</strain>
    </source>
</reference>
<gene>
    <name evidence="2" type="primary">TTPA</name>
    <name evidence="4" type="synonym">LOC105227293</name>
</gene>
<proteinExistence type="predicted"/>
<dbReference type="Gene3D" id="1.20.5.1200">
    <property type="entry name" value="Alpha-tocopherol transfer"/>
    <property type="match status" value="1"/>
</dbReference>
<evidence type="ECO:0000259" key="1">
    <source>
        <dbReference type="PROSITE" id="PS50191"/>
    </source>
</evidence>
<dbReference type="SUPFAM" id="SSF46938">
    <property type="entry name" value="CRAL/TRIO N-terminal domain"/>
    <property type="match status" value="1"/>
</dbReference>
<keyword evidence="3" id="KW-1185">Reference proteome</keyword>
<dbReference type="Gene3D" id="1.10.8.20">
    <property type="entry name" value="N-terminal domain of phosphatidylinositol transfer protein sec14p"/>
    <property type="match status" value="1"/>
</dbReference>
<dbReference type="Gene3D" id="3.40.525.10">
    <property type="entry name" value="CRAL-TRIO lipid binding domain"/>
    <property type="match status" value="1"/>
</dbReference>
<dbReference type="GO" id="GO:0016020">
    <property type="term" value="C:membrane"/>
    <property type="evidence" value="ECO:0007669"/>
    <property type="project" value="TreeGrafter"/>
</dbReference>
<dbReference type="InterPro" id="IPR036865">
    <property type="entry name" value="CRAL-TRIO_dom_sf"/>
</dbReference>
<evidence type="ECO:0000313" key="2">
    <source>
        <dbReference type="EMBL" id="JAC58704.1"/>
    </source>
</evidence>
<dbReference type="GO" id="GO:1902936">
    <property type="term" value="F:phosphatidylinositol bisphosphate binding"/>
    <property type="evidence" value="ECO:0007669"/>
    <property type="project" value="TreeGrafter"/>
</dbReference>
<dbReference type="PANTHER" id="PTHR10174">
    <property type="entry name" value="ALPHA-TOCOPHEROL TRANSFER PROTEIN-RELATED"/>
    <property type="match status" value="1"/>
</dbReference>
<dbReference type="KEGG" id="bdr:105227293"/>